<organism evidence="1 2">
    <name type="scientific">Variovorax paradoxus</name>
    <dbReference type="NCBI Taxonomy" id="34073"/>
    <lineage>
        <taxon>Bacteria</taxon>
        <taxon>Pseudomonadati</taxon>
        <taxon>Pseudomonadota</taxon>
        <taxon>Betaproteobacteria</taxon>
        <taxon>Burkholderiales</taxon>
        <taxon>Comamonadaceae</taxon>
        <taxon>Variovorax</taxon>
    </lineage>
</organism>
<dbReference type="Gene3D" id="2.30.40.10">
    <property type="entry name" value="Urease, subunit C, domain 1"/>
    <property type="match status" value="1"/>
</dbReference>
<comment type="caution">
    <text evidence="1">The sequence shown here is derived from an EMBL/GenBank/DDBJ whole genome shotgun (WGS) entry which is preliminary data.</text>
</comment>
<accession>A0A0H2LXK7</accession>
<keyword evidence="2" id="KW-1185">Reference proteome</keyword>
<name>A0A0H2LXK7_VARPD</name>
<dbReference type="EMBL" id="JZWI01000037">
    <property type="protein sequence ID" value="KLN53247.1"/>
    <property type="molecule type" value="Genomic_DNA"/>
</dbReference>
<dbReference type="Proteomes" id="UP000035170">
    <property type="component" value="Unassembled WGS sequence"/>
</dbReference>
<evidence type="ECO:0000313" key="2">
    <source>
        <dbReference type="Proteomes" id="UP000035170"/>
    </source>
</evidence>
<sequence>MIWNQREFVLKNEQLHHEVDYTPYEGMRLKAWPGLTLSRGEVVWDGSGFHPQLGRGELLACGVPTLMPKRR</sequence>
<evidence type="ECO:0000313" key="1">
    <source>
        <dbReference type="EMBL" id="KLN53247.1"/>
    </source>
</evidence>
<dbReference type="PATRIC" id="fig|34073.19.peg.5877"/>
<dbReference type="SUPFAM" id="SSF51338">
    <property type="entry name" value="Composite domain of metallo-dependent hydrolases"/>
    <property type="match status" value="1"/>
</dbReference>
<gene>
    <name evidence="1" type="ORF">VPARA_57280</name>
</gene>
<protein>
    <submittedName>
        <fullName evidence="1">Phenylhydantoinase</fullName>
    </submittedName>
</protein>
<dbReference type="GO" id="GO:0016810">
    <property type="term" value="F:hydrolase activity, acting on carbon-nitrogen (but not peptide) bonds"/>
    <property type="evidence" value="ECO:0007669"/>
    <property type="project" value="InterPro"/>
</dbReference>
<reference evidence="1 2" key="1">
    <citation type="submission" date="2015-03" db="EMBL/GenBank/DDBJ databases">
        <title>Genome sequence of Variovorax paradoxus TBEA6.</title>
        <authorList>
            <person name="Poehlein A."/>
            <person name="Schuldes J."/>
            <person name="Wuebbeler J.H."/>
            <person name="Hiessl S."/>
            <person name="Steinbuechel A."/>
            <person name="Daniel R."/>
        </authorList>
    </citation>
    <scope>NUCLEOTIDE SEQUENCE [LARGE SCALE GENOMIC DNA]</scope>
    <source>
        <strain evidence="1 2">TBEA6</strain>
    </source>
</reference>
<proteinExistence type="predicted"/>
<dbReference type="AlphaFoldDB" id="A0A0H2LXK7"/>
<dbReference type="InterPro" id="IPR011059">
    <property type="entry name" value="Metal-dep_hydrolase_composite"/>
</dbReference>